<proteinExistence type="predicted"/>
<dbReference type="EMBL" id="CP121208">
    <property type="protein sequence ID" value="WFM83546.1"/>
    <property type="molecule type" value="Genomic_DNA"/>
</dbReference>
<keyword evidence="3" id="KW-1185">Reference proteome</keyword>
<reference evidence="2 3" key="1">
    <citation type="submission" date="2023-03" db="EMBL/GenBank/DDBJ databases">
        <title>Complete genome of Arcanobacterium canis strain DSM 25104 isolated in 2010 from a canine otitis externa in Germany.</title>
        <authorList>
            <person name="Borowiak M."/>
            <person name="Kreitlow A."/>
            <person name="Malorny B."/>
            <person name="Laemmler C."/>
            <person name="Prenger-Berninghoff E."/>
            <person name="Ploetz M."/>
            <person name="Abdulmawjood A."/>
        </authorList>
    </citation>
    <scope>NUCLEOTIDE SEQUENCE [LARGE SCALE GENOMIC DNA]</scope>
    <source>
        <strain evidence="2 3">DSM 25104</strain>
    </source>
</reference>
<sequence>MIWVLLALATSAWWVPTGRRRVRSVRPLGVVDPGVVLDLAIAALSVGVSIPSCLRAVDHALASGRDGNEERRSHRWLRSWLWKVNAEPRRDTSLSEVAGRLVMGASWSEAWEGSWEGFRRLRDALEPAWIDGAAPVPLLHRSAQTLRVTRARRAKEAAAKLGSQLVLPLGLCFLPAFICLGVVPVVVSFAQKVM</sequence>
<dbReference type="Proteomes" id="UP001215216">
    <property type="component" value="Chromosome"/>
</dbReference>
<evidence type="ECO:0000313" key="2">
    <source>
        <dbReference type="EMBL" id="WFM83546.1"/>
    </source>
</evidence>
<keyword evidence="1" id="KW-0812">Transmembrane</keyword>
<evidence type="ECO:0008006" key="4">
    <source>
        <dbReference type="Google" id="ProtNLM"/>
    </source>
</evidence>
<evidence type="ECO:0000313" key="3">
    <source>
        <dbReference type="Proteomes" id="UP001215216"/>
    </source>
</evidence>
<gene>
    <name evidence="2" type="ORF">P7079_00760</name>
</gene>
<organism evidence="2 3">
    <name type="scientific">Arcanobacterium canis</name>
    <dbReference type="NCBI Taxonomy" id="999183"/>
    <lineage>
        <taxon>Bacteria</taxon>
        <taxon>Bacillati</taxon>
        <taxon>Actinomycetota</taxon>
        <taxon>Actinomycetes</taxon>
        <taxon>Actinomycetales</taxon>
        <taxon>Actinomycetaceae</taxon>
        <taxon>Arcanobacterium</taxon>
    </lineage>
</organism>
<protein>
    <recommendedName>
        <fullName evidence="4">Type II secretion system protein GspF domain-containing protein</fullName>
    </recommendedName>
</protein>
<evidence type="ECO:0000256" key="1">
    <source>
        <dbReference type="SAM" id="Phobius"/>
    </source>
</evidence>
<name>A0ABY8G1R3_9ACTO</name>
<keyword evidence="1" id="KW-1133">Transmembrane helix</keyword>
<feature type="transmembrane region" description="Helical" evidence="1">
    <location>
        <begin position="165"/>
        <end position="190"/>
    </location>
</feature>
<dbReference type="RefSeq" id="WP_278012941.1">
    <property type="nucleotide sequence ID" value="NZ_CP121208.1"/>
</dbReference>
<accession>A0ABY8G1R3</accession>
<keyword evidence="1" id="KW-0472">Membrane</keyword>